<evidence type="ECO:0000313" key="3">
    <source>
        <dbReference type="Proteomes" id="UP000507470"/>
    </source>
</evidence>
<sequence length="327" mass="37674">MAFFNLLLKTLLTNIISLDKPPLLIAGEGASIKEEFTWNTKEIVNKSSLVFAVDYHWQKKFIYYPGFPDGILYRVKLRDDGSLSPKENIITTSSIDFYQYAVDWVQDKIFWIDVEKNDTLYVSNLDGTMIRTLAVLDRTSIKKPILDPYKKYIYFTSSNGIERIGMNGRDRKVIYTDVYFTATDVGSDIAIDFQTDRIYYKEQLYARISSMKSDGTDNRQELTNVYKSKFLTCYQGNLYYLGKKYDLDTFIRYNPSTGTTTQQDLGQIFWDYKIYHPFAQLSGTNPCDRNNGGCTHLCLPNPTGEPAYTCECPDKYIKQGNSCVESI</sequence>
<keyword evidence="1" id="KW-0732">Signal</keyword>
<dbReference type="InterPro" id="IPR000033">
    <property type="entry name" value="LDLR_classB_rpt"/>
</dbReference>
<keyword evidence="3" id="KW-1185">Reference proteome</keyword>
<protein>
    <submittedName>
        <fullName evidence="2">LRP5_6</fullName>
    </submittedName>
</protein>
<evidence type="ECO:0000313" key="2">
    <source>
        <dbReference type="EMBL" id="CAC5383082.1"/>
    </source>
</evidence>
<dbReference type="SUPFAM" id="SSF57196">
    <property type="entry name" value="EGF/Laminin"/>
    <property type="match status" value="1"/>
</dbReference>
<dbReference type="SMART" id="SM00135">
    <property type="entry name" value="LY"/>
    <property type="match status" value="3"/>
</dbReference>
<dbReference type="EMBL" id="CACVKT020003329">
    <property type="protein sequence ID" value="CAC5383082.1"/>
    <property type="molecule type" value="Genomic_DNA"/>
</dbReference>
<dbReference type="PANTHER" id="PTHR46513:SF13">
    <property type="entry name" value="EGF-LIKE DOMAIN-CONTAINING PROTEIN"/>
    <property type="match status" value="1"/>
</dbReference>
<dbReference type="Proteomes" id="UP000507470">
    <property type="component" value="Unassembled WGS sequence"/>
</dbReference>
<dbReference type="InterPro" id="IPR011042">
    <property type="entry name" value="6-blade_b-propeller_TolB-like"/>
</dbReference>
<dbReference type="GO" id="GO:0042813">
    <property type="term" value="F:Wnt receptor activity"/>
    <property type="evidence" value="ECO:0007669"/>
    <property type="project" value="TreeGrafter"/>
</dbReference>
<organism evidence="2 3">
    <name type="scientific">Mytilus coruscus</name>
    <name type="common">Sea mussel</name>
    <dbReference type="NCBI Taxonomy" id="42192"/>
    <lineage>
        <taxon>Eukaryota</taxon>
        <taxon>Metazoa</taxon>
        <taxon>Spiralia</taxon>
        <taxon>Lophotrochozoa</taxon>
        <taxon>Mollusca</taxon>
        <taxon>Bivalvia</taxon>
        <taxon>Autobranchia</taxon>
        <taxon>Pteriomorphia</taxon>
        <taxon>Mytilida</taxon>
        <taxon>Mytiloidea</taxon>
        <taxon>Mytilidae</taxon>
        <taxon>Mytilinae</taxon>
        <taxon>Mytilus</taxon>
    </lineage>
</organism>
<reference evidence="2 3" key="1">
    <citation type="submission" date="2020-06" db="EMBL/GenBank/DDBJ databases">
        <authorList>
            <person name="Li R."/>
            <person name="Bekaert M."/>
        </authorList>
    </citation>
    <scope>NUCLEOTIDE SEQUENCE [LARGE SCALE GENOMIC DNA]</scope>
    <source>
        <strain evidence="3">wild</strain>
    </source>
</reference>
<dbReference type="OrthoDB" id="6078484at2759"/>
<name>A0A6J8BH37_MYTCO</name>
<feature type="signal peptide" evidence="1">
    <location>
        <begin position="1"/>
        <end position="17"/>
    </location>
</feature>
<proteinExistence type="predicted"/>
<dbReference type="GO" id="GO:0005886">
    <property type="term" value="C:plasma membrane"/>
    <property type="evidence" value="ECO:0007669"/>
    <property type="project" value="TreeGrafter"/>
</dbReference>
<dbReference type="AlphaFoldDB" id="A0A6J8BH37"/>
<dbReference type="GO" id="GO:0017147">
    <property type="term" value="F:Wnt-protein binding"/>
    <property type="evidence" value="ECO:0007669"/>
    <property type="project" value="TreeGrafter"/>
</dbReference>
<dbReference type="SUPFAM" id="SSF63825">
    <property type="entry name" value="YWTD domain"/>
    <property type="match status" value="1"/>
</dbReference>
<dbReference type="PANTHER" id="PTHR46513">
    <property type="entry name" value="VITELLOGENIN RECEPTOR-LIKE PROTEIN-RELATED-RELATED"/>
    <property type="match status" value="1"/>
</dbReference>
<dbReference type="GO" id="GO:0060070">
    <property type="term" value="P:canonical Wnt signaling pathway"/>
    <property type="evidence" value="ECO:0007669"/>
    <property type="project" value="TreeGrafter"/>
</dbReference>
<dbReference type="Gene3D" id="2.120.10.30">
    <property type="entry name" value="TolB, C-terminal domain"/>
    <property type="match status" value="1"/>
</dbReference>
<gene>
    <name evidence="2" type="ORF">MCOR_18857</name>
</gene>
<accession>A0A6J8BH37</accession>
<evidence type="ECO:0000256" key="1">
    <source>
        <dbReference type="SAM" id="SignalP"/>
    </source>
</evidence>
<feature type="chain" id="PRO_5027069100" evidence="1">
    <location>
        <begin position="18"/>
        <end position="327"/>
    </location>
</feature>
<dbReference type="InterPro" id="IPR050778">
    <property type="entry name" value="Cueball_EGF_LRP_Nidogen"/>
</dbReference>